<evidence type="ECO:0000313" key="3">
    <source>
        <dbReference type="EMBL" id="MBB4021205.1"/>
    </source>
</evidence>
<dbReference type="PANTHER" id="PTHR46401:SF8">
    <property type="entry name" value="BLL6006 PROTEIN"/>
    <property type="match status" value="1"/>
</dbReference>
<dbReference type="EMBL" id="JACIEQ010000001">
    <property type="protein sequence ID" value="MBB4021205.1"/>
    <property type="molecule type" value="Genomic_DNA"/>
</dbReference>
<keyword evidence="3" id="KW-0808">Transferase</keyword>
<dbReference type="SUPFAM" id="SSF53756">
    <property type="entry name" value="UDP-Glycosyltransferase/glycogen phosphorylase"/>
    <property type="match status" value="1"/>
</dbReference>
<dbReference type="Pfam" id="PF00534">
    <property type="entry name" value="Glycos_transf_1"/>
    <property type="match status" value="1"/>
</dbReference>
<evidence type="ECO:0000259" key="1">
    <source>
        <dbReference type="Pfam" id="PF00534"/>
    </source>
</evidence>
<keyword evidence="4" id="KW-1185">Reference proteome</keyword>
<feature type="domain" description="Glycosyltransferase subfamily 4-like N-terminal" evidence="2">
    <location>
        <begin position="12"/>
        <end position="175"/>
    </location>
</feature>
<sequence length="360" mass="38499">MSLNILVTVDAVGGVWRYAVDLAAALATEGYGIAFAGFGPEPDAAQRAEARSIGTLDWSDAPLDWMATGPQDLAKVASWLMSVAHKRRTDLMHFNQPALAAGLRGGPPRLGVTHSCLATWFQVMENGCVPDRLSWQVDMTRAGLRNLDRIAAPSAAHAALTERVYDLHGIVAVPNAGRSPLIAPDEGDGSVIAVARWWDRAKNGAVLHRAALLSGATVTMIGDAEGPNGQRFEPNCAPAPTAQPHDATLQRIARSSLFVSPSLYEPFGLAALEAARAGRPLLLADIPVYREIWGEAARFFNPHDPAELARAMTNLLDDPATRLALGRAAQDRALRYSMDEQVQKTTALYAGIIADAQVTS</sequence>
<dbReference type="InterPro" id="IPR028098">
    <property type="entry name" value="Glyco_trans_4-like_N"/>
</dbReference>
<dbReference type="AlphaFoldDB" id="A0A840C702"/>
<name>A0A840C702_9RHOB</name>
<accession>A0A840C702</accession>
<dbReference type="GO" id="GO:0016757">
    <property type="term" value="F:glycosyltransferase activity"/>
    <property type="evidence" value="ECO:0007669"/>
    <property type="project" value="InterPro"/>
</dbReference>
<protein>
    <submittedName>
        <fullName evidence="3">Glycosyltransferase involved in cell wall biosynthesis</fullName>
    </submittedName>
</protein>
<evidence type="ECO:0000313" key="4">
    <source>
        <dbReference type="Proteomes" id="UP000585681"/>
    </source>
</evidence>
<dbReference type="Pfam" id="PF13439">
    <property type="entry name" value="Glyco_transf_4"/>
    <property type="match status" value="1"/>
</dbReference>
<proteinExistence type="predicted"/>
<dbReference type="Gene3D" id="3.40.50.2000">
    <property type="entry name" value="Glycogen Phosphorylase B"/>
    <property type="match status" value="2"/>
</dbReference>
<dbReference type="InterPro" id="IPR001296">
    <property type="entry name" value="Glyco_trans_1"/>
</dbReference>
<feature type="domain" description="Glycosyl transferase family 1" evidence="1">
    <location>
        <begin position="245"/>
        <end position="331"/>
    </location>
</feature>
<organism evidence="3 4">
    <name type="scientific">Actibacterium naphthalenivorans</name>
    <dbReference type="NCBI Taxonomy" id="1614693"/>
    <lineage>
        <taxon>Bacteria</taxon>
        <taxon>Pseudomonadati</taxon>
        <taxon>Pseudomonadota</taxon>
        <taxon>Alphaproteobacteria</taxon>
        <taxon>Rhodobacterales</taxon>
        <taxon>Roseobacteraceae</taxon>
        <taxon>Actibacterium</taxon>
    </lineage>
</organism>
<dbReference type="RefSeq" id="WP_054537844.1">
    <property type="nucleotide sequence ID" value="NZ_JACIEQ010000001.1"/>
</dbReference>
<dbReference type="Proteomes" id="UP000585681">
    <property type="component" value="Unassembled WGS sequence"/>
</dbReference>
<reference evidence="3" key="1">
    <citation type="submission" date="2020-08" db="EMBL/GenBank/DDBJ databases">
        <title>Genomic Encyclopedia of Type Strains, Phase IV (KMG-IV): sequencing the most valuable type-strain genomes for metagenomic binning, comparative biology and taxonomic classification.</title>
        <authorList>
            <person name="Goeker M."/>
        </authorList>
    </citation>
    <scope>NUCLEOTIDE SEQUENCE [LARGE SCALE GENOMIC DNA]</scope>
    <source>
        <strain evidence="3">DSM 105040</strain>
    </source>
</reference>
<evidence type="ECO:0000259" key="2">
    <source>
        <dbReference type="Pfam" id="PF13439"/>
    </source>
</evidence>
<dbReference type="PANTHER" id="PTHR46401">
    <property type="entry name" value="GLYCOSYLTRANSFERASE WBBK-RELATED"/>
    <property type="match status" value="1"/>
</dbReference>
<gene>
    <name evidence="3" type="ORF">GGR17_000996</name>
</gene>
<comment type="caution">
    <text evidence="3">The sequence shown here is derived from an EMBL/GenBank/DDBJ whole genome shotgun (WGS) entry which is preliminary data.</text>
</comment>